<accession>A0A0R3SGW0</accession>
<feature type="region of interest" description="Disordered" evidence="3">
    <location>
        <begin position="271"/>
        <end position="290"/>
    </location>
</feature>
<feature type="coiled-coil region" evidence="2">
    <location>
        <begin position="179"/>
        <end position="234"/>
    </location>
</feature>
<dbReference type="GO" id="GO:0048786">
    <property type="term" value="C:presynaptic active zone"/>
    <property type="evidence" value="ECO:0007669"/>
    <property type="project" value="TreeGrafter"/>
</dbReference>
<reference evidence="5 6" key="2">
    <citation type="submission" date="2018-11" db="EMBL/GenBank/DDBJ databases">
        <authorList>
            <consortium name="Pathogen Informatics"/>
        </authorList>
    </citation>
    <scope>NUCLEOTIDE SEQUENCE [LARGE SCALE GENOMIC DNA]</scope>
</reference>
<dbReference type="AlphaFoldDB" id="A0A0R3SGW0"/>
<protein>
    <submittedName>
        <fullName evidence="7">NUDE_C domain-containing protein</fullName>
    </submittedName>
</protein>
<keyword evidence="1" id="KW-0677">Repeat</keyword>
<sequence length="290" mass="32522">MQRDLRESEAQREDQEARISTLEQRYLAAQHDATAAHEKANRIGADLIGRDSELKQSEERVNHLRVELDMLRNKNEDLQVLLEKYQSQEGGQPSSVASDNANATSDQAGNSAEDKESNIRAMRAELSQADDRLREVQAAMAETQAELQRARQRERLNEDHSARLTATVDKLLLESNERLQTHLREKMAVMEEKNQLTAELDRVRRQMESIQSERDRLVNELDRVRRQASLAESLDLTNLNIPTLTNGHTSHYHSSSSSGFSIRHLATAPATKTGTAGSQSPACISPTSAC</sequence>
<name>A0A0R3SGW0_HYMDI</name>
<feature type="compositionally biased region" description="Polar residues" evidence="3">
    <location>
        <begin position="278"/>
        <end position="290"/>
    </location>
</feature>
<feature type="compositionally biased region" description="Polar residues" evidence="3">
    <location>
        <begin position="86"/>
        <end position="110"/>
    </location>
</feature>
<evidence type="ECO:0000256" key="2">
    <source>
        <dbReference type="SAM" id="Coils"/>
    </source>
</evidence>
<keyword evidence="2" id="KW-0175">Coiled coil</keyword>
<dbReference type="GO" id="GO:0050808">
    <property type="term" value="P:synapse organization"/>
    <property type="evidence" value="ECO:0007669"/>
    <property type="project" value="TreeGrafter"/>
</dbReference>
<dbReference type="Pfam" id="PF25526">
    <property type="entry name" value="LIP-1"/>
    <property type="match status" value="1"/>
</dbReference>
<dbReference type="OrthoDB" id="2132119at2759"/>
<proteinExistence type="predicted"/>
<feature type="region of interest" description="Disordered" evidence="3">
    <location>
        <begin position="86"/>
        <end position="117"/>
    </location>
</feature>
<dbReference type="PANTHER" id="PTHR12587:SF20">
    <property type="entry name" value="LIPRIN-ALPHA, ISOFORM E"/>
    <property type="match status" value="1"/>
</dbReference>
<evidence type="ECO:0000313" key="5">
    <source>
        <dbReference type="EMBL" id="VDL44731.1"/>
    </source>
</evidence>
<gene>
    <name evidence="5" type="ORF">HDID_LOCUS4161</name>
</gene>
<dbReference type="InterPro" id="IPR057892">
    <property type="entry name" value="LIP-1_CC2"/>
</dbReference>
<feature type="domain" description="Liprin-alpha CC2" evidence="4">
    <location>
        <begin position="1"/>
        <end position="213"/>
    </location>
</feature>
<evidence type="ECO:0000259" key="4">
    <source>
        <dbReference type="Pfam" id="PF25526"/>
    </source>
</evidence>
<organism evidence="7">
    <name type="scientific">Hymenolepis diminuta</name>
    <name type="common">Rat tapeworm</name>
    <dbReference type="NCBI Taxonomy" id="6216"/>
    <lineage>
        <taxon>Eukaryota</taxon>
        <taxon>Metazoa</taxon>
        <taxon>Spiralia</taxon>
        <taxon>Lophotrochozoa</taxon>
        <taxon>Platyhelminthes</taxon>
        <taxon>Cestoda</taxon>
        <taxon>Eucestoda</taxon>
        <taxon>Cyclophyllidea</taxon>
        <taxon>Hymenolepididae</taxon>
        <taxon>Hymenolepis</taxon>
    </lineage>
</organism>
<evidence type="ECO:0000256" key="3">
    <source>
        <dbReference type="SAM" id="MobiDB-lite"/>
    </source>
</evidence>
<dbReference type="InterPro" id="IPR029515">
    <property type="entry name" value="Liprin"/>
</dbReference>
<dbReference type="EMBL" id="UYSG01001482">
    <property type="protein sequence ID" value="VDL44731.1"/>
    <property type="molecule type" value="Genomic_DNA"/>
</dbReference>
<dbReference type="Proteomes" id="UP000274504">
    <property type="component" value="Unassembled WGS sequence"/>
</dbReference>
<evidence type="ECO:0000256" key="1">
    <source>
        <dbReference type="ARBA" id="ARBA00022737"/>
    </source>
</evidence>
<dbReference type="STRING" id="6216.A0A0R3SGW0"/>
<dbReference type="PANTHER" id="PTHR12587">
    <property type="entry name" value="LAR INTERACTING PROTEIN LIP -RELATED PROTEIN"/>
    <property type="match status" value="1"/>
</dbReference>
<dbReference type="WBParaSite" id="HDID_0000416301-mRNA-1">
    <property type="protein sequence ID" value="HDID_0000416301-mRNA-1"/>
    <property type="gene ID" value="HDID_0000416301"/>
</dbReference>
<evidence type="ECO:0000313" key="6">
    <source>
        <dbReference type="Proteomes" id="UP000274504"/>
    </source>
</evidence>
<evidence type="ECO:0000313" key="7">
    <source>
        <dbReference type="WBParaSite" id="HDID_0000416301-mRNA-1"/>
    </source>
</evidence>
<reference evidence="7" key="1">
    <citation type="submission" date="2017-02" db="UniProtKB">
        <authorList>
            <consortium name="WormBaseParasite"/>
        </authorList>
    </citation>
    <scope>IDENTIFICATION</scope>
</reference>